<dbReference type="Pfam" id="PF03118">
    <property type="entry name" value="RNA_pol_A_CTD"/>
    <property type="match status" value="1"/>
</dbReference>
<dbReference type="AlphaFoldDB" id="A0A3B0T9V8"/>
<protein>
    <recommendedName>
        <fullName evidence="2">DNA-directed RNA polymerase</fullName>
        <ecNumber evidence="2">2.7.7.6</ecNumber>
    </recommendedName>
</protein>
<comment type="catalytic activity">
    <reaction evidence="7">
        <text>RNA(n) + a ribonucleoside 5'-triphosphate = RNA(n+1) + diphosphate</text>
        <dbReference type="Rhea" id="RHEA:21248"/>
        <dbReference type="Rhea" id="RHEA-COMP:14527"/>
        <dbReference type="Rhea" id="RHEA-COMP:17342"/>
        <dbReference type="ChEBI" id="CHEBI:33019"/>
        <dbReference type="ChEBI" id="CHEBI:61557"/>
        <dbReference type="ChEBI" id="CHEBI:140395"/>
        <dbReference type="EC" id="2.7.7.6"/>
    </reaction>
</comment>
<evidence type="ECO:0000256" key="2">
    <source>
        <dbReference type="ARBA" id="ARBA00012418"/>
    </source>
</evidence>
<keyword evidence="5 9" id="KW-0548">Nucleotidyltransferase</keyword>
<keyword evidence="6" id="KW-0804">Transcription</keyword>
<name>A0A3B0T9V8_9ZZZZ</name>
<dbReference type="GO" id="GO:0003677">
    <property type="term" value="F:DNA binding"/>
    <property type="evidence" value="ECO:0007669"/>
    <property type="project" value="InterPro"/>
</dbReference>
<dbReference type="CDD" id="cd06928">
    <property type="entry name" value="RNAP_alpha_NTD"/>
    <property type="match status" value="1"/>
</dbReference>
<dbReference type="Pfam" id="PF01000">
    <property type="entry name" value="RNA_pol_A_bac"/>
    <property type="match status" value="1"/>
</dbReference>
<dbReference type="EC" id="2.7.7.6" evidence="2"/>
<dbReference type="SMART" id="SM00662">
    <property type="entry name" value="RPOLD"/>
    <property type="match status" value="1"/>
</dbReference>
<dbReference type="InterPro" id="IPR011262">
    <property type="entry name" value="DNA-dir_RNA_pol_insert"/>
</dbReference>
<dbReference type="InterPro" id="IPR011260">
    <property type="entry name" value="RNAP_asu_C"/>
</dbReference>
<dbReference type="GO" id="GO:0005737">
    <property type="term" value="C:cytoplasm"/>
    <property type="evidence" value="ECO:0007669"/>
    <property type="project" value="UniProtKB-ARBA"/>
</dbReference>
<feature type="non-terminal residue" evidence="9">
    <location>
        <position position="1"/>
    </location>
</feature>
<evidence type="ECO:0000313" key="9">
    <source>
        <dbReference type="EMBL" id="VAW08879.1"/>
    </source>
</evidence>
<dbReference type="GO" id="GO:0006351">
    <property type="term" value="P:DNA-templated transcription"/>
    <property type="evidence" value="ECO:0007669"/>
    <property type="project" value="InterPro"/>
</dbReference>
<dbReference type="InterPro" id="IPR011263">
    <property type="entry name" value="DNA-dir_RNA_pol_RpoA/D/Rpb3"/>
</dbReference>
<keyword evidence="4 9" id="KW-0808">Transferase</keyword>
<dbReference type="Gene3D" id="3.30.1360.10">
    <property type="entry name" value="RNA polymerase, RBP11-like subunit"/>
    <property type="match status" value="1"/>
</dbReference>
<evidence type="ECO:0000256" key="3">
    <source>
        <dbReference type="ARBA" id="ARBA00022478"/>
    </source>
</evidence>
<evidence type="ECO:0000259" key="8">
    <source>
        <dbReference type="SMART" id="SM00662"/>
    </source>
</evidence>
<evidence type="ECO:0000256" key="6">
    <source>
        <dbReference type="ARBA" id="ARBA00023163"/>
    </source>
</evidence>
<dbReference type="Gene3D" id="2.170.120.12">
    <property type="entry name" value="DNA-directed RNA polymerase, insert domain"/>
    <property type="match status" value="1"/>
</dbReference>
<evidence type="ECO:0000256" key="5">
    <source>
        <dbReference type="ARBA" id="ARBA00022695"/>
    </source>
</evidence>
<sequence>LSIETDEPVTLYLSVKGAGDVTAGDLKAPAGVEVLNPDLHLATMSKSGKIEAEFAAERGVGYRSADRNKKVDTIGTIPIDSIFSPVTKVAYKVDTTQVGQMTNFDKLTVDVETDGSLSPSEAMSSAGKTLRDLLGLFADMEETAGLSLGDVVIADSSSPDLDLPIEALDLSERPRNCLRRAQVQTVGELVAKTEDELLNITNFGQKSLEEVTAKLDELGLSLAVSADLDTGTV</sequence>
<reference evidence="9" key="1">
    <citation type="submission" date="2018-06" db="EMBL/GenBank/DDBJ databases">
        <authorList>
            <person name="Zhirakovskaya E."/>
        </authorList>
    </citation>
    <scope>NUCLEOTIDE SEQUENCE</scope>
</reference>
<dbReference type="EMBL" id="UOEK01000503">
    <property type="protein sequence ID" value="VAW08879.1"/>
    <property type="molecule type" value="Genomic_DNA"/>
</dbReference>
<accession>A0A3B0T9V8</accession>
<dbReference type="SUPFAM" id="SSF56553">
    <property type="entry name" value="Insert subdomain of RNA polymerase alpha subunit"/>
    <property type="match status" value="1"/>
</dbReference>
<dbReference type="SUPFAM" id="SSF47789">
    <property type="entry name" value="C-terminal domain of RNA polymerase alpha subunit"/>
    <property type="match status" value="1"/>
</dbReference>
<evidence type="ECO:0000256" key="7">
    <source>
        <dbReference type="ARBA" id="ARBA00048552"/>
    </source>
</evidence>
<dbReference type="Gene3D" id="1.10.150.20">
    <property type="entry name" value="5' to 3' exonuclease, C-terminal subdomain"/>
    <property type="match status" value="1"/>
</dbReference>
<proteinExistence type="inferred from homology"/>
<keyword evidence="3 9" id="KW-0240">DNA-directed RNA polymerase</keyword>
<dbReference type="GO" id="GO:0046983">
    <property type="term" value="F:protein dimerization activity"/>
    <property type="evidence" value="ECO:0007669"/>
    <property type="project" value="InterPro"/>
</dbReference>
<organism evidence="9">
    <name type="scientific">hydrothermal vent metagenome</name>
    <dbReference type="NCBI Taxonomy" id="652676"/>
    <lineage>
        <taxon>unclassified sequences</taxon>
        <taxon>metagenomes</taxon>
        <taxon>ecological metagenomes</taxon>
    </lineage>
</organism>
<dbReference type="NCBIfam" id="TIGR02027">
    <property type="entry name" value="rpoA"/>
    <property type="match status" value="1"/>
</dbReference>
<dbReference type="InterPro" id="IPR036643">
    <property type="entry name" value="RNApol_insert_sf"/>
</dbReference>
<dbReference type="GO" id="GO:0000428">
    <property type="term" value="C:DNA-directed RNA polymerase complex"/>
    <property type="evidence" value="ECO:0007669"/>
    <property type="project" value="UniProtKB-KW"/>
</dbReference>
<evidence type="ECO:0000256" key="4">
    <source>
        <dbReference type="ARBA" id="ARBA00022679"/>
    </source>
</evidence>
<evidence type="ECO:0000256" key="1">
    <source>
        <dbReference type="ARBA" id="ARBA00007123"/>
    </source>
</evidence>
<gene>
    <name evidence="9" type="ORF">MNBD_ACTINO02-484</name>
</gene>
<comment type="similarity">
    <text evidence="1">Belongs to the RNA polymerase alpha chain family.</text>
</comment>
<dbReference type="GO" id="GO:0003899">
    <property type="term" value="F:DNA-directed RNA polymerase activity"/>
    <property type="evidence" value="ECO:0007669"/>
    <property type="project" value="UniProtKB-EC"/>
</dbReference>
<dbReference type="InterPro" id="IPR011773">
    <property type="entry name" value="DNA-dir_RpoA"/>
</dbReference>
<feature type="domain" description="DNA-directed RNA polymerase RpoA/D/Rpb3-type" evidence="8">
    <location>
        <begin position="3"/>
        <end position="140"/>
    </location>
</feature>
<dbReference type="InterPro" id="IPR036603">
    <property type="entry name" value="RBP11-like"/>
</dbReference>
<dbReference type="SUPFAM" id="SSF55257">
    <property type="entry name" value="RBP11-like subunits of RNA polymerase"/>
    <property type="match status" value="1"/>
</dbReference>